<dbReference type="Proteomes" id="UP000461880">
    <property type="component" value="Unassembled WGS sequence"/>
</dbReference>
<feature type="compositionally biased region" description="Basic and acidic residues" evidence="6">
    <location>
        <begin position="178"/>
        <end position="187"/>
    </location>
</feature>
<dbReference type="CDD" id="cd05797">
    <property type="entry name" value="Ribosomal_L10"/>
    <property type="match status" value="1"/>
</dbReference>
<dbReference type="PROSITE" id="PS01109">
    <property type="entry name" value="RIBOSOMAL_L10"/>
    <property type="match status" value="1"/>
</dbReference>
<evidence type="ECO:0000256" key="4">
    <source>
        <dbReference type="ARBA" id="ARBA00035202"/>
    </source>
</evidence>
<evidence type="ECO:0000256" key="1">
    <source>
        <dbReference type="ARBA" id="ARBA00008889"/>
    </source>
</evidence>
<dbReference type="PANTHER" id="PTHR11560">
    <property type="entry name" value="39S RIBOSOMAL PROTEIN L10, MITOCHONDRIAL"/>
    <property type="match status" value="1"/>
</dbReference>
<evidence type="ECO:0000256" key="5">
    <source>
        <dbReference type="HAMAP-Rule" id="MF_00362"/>
    </source>
</evidence>
<evidence type="ECO:0000313" key="8">
    <source>
        <dbReference type="Proteomes" id="UP000461880"/>
    </source>
</evidence>
<feature type="compositionally biased region" description="Low complexity" evidence="6">
    <location>
        <begin position="161"/>
        <end position="177"/>
    </location>
</feature>
<gene>
    <name evidence="5" type="primary">rplJ</name>
    <name evidence="7" type="ORF">FYJ51_11385</name>
</gene>
<dbReference type="GO" id="GO:0015934">
    <property type="term" value="C:large ribosomal subunit"/>
    <property type="evidence" value="ECO:0007669"/>
    <property type="project" value="InterPro"/>
</dbReference>
<evidence type="ECO:0000256" key="6">
    <source>
        <dbReference type="SAM" id="MobiDB-lite"/>
    </source>
</evidence>
<dbReference type="InterPro" id="IPR047865">
    <property type="entry name" value="Ribosomal_uL10_bac_type"/>
</dbReference>
<dbReference type="InterPro" id="IPR022973">
    <property type="entry name" value="Ribosomal_uL10_bac"/>
</dbReference>
<keyword evidence="5" id="KW-0694">RNA-binding</keyword>
<sequence>MNQAVLESKKNVVSEIQDKFTKSSSTVVAEYRGLSVAEVTELRRALRAENVEMKVYKNTLASKAADAAGFGELKSSLTGPNAIAFGEDETAAARVMAKFAKKHKALILKGGIVEGKVVDTETITQLSELPNREGMLSMLLSVLTAPVASFARAVNAVAEAKPADGAPAAEGAAPAEAAKAEEAKAAE</sequence>
<dbReference type="HAMAP" id="MF_00362">
    <property type="entry name" value="Ribosomal_uL10"/>
    <property type="match status" value="1"/>
</dbReference>
<comment type="subunit">
    <text evidence="5">Part of the ribosomal stalk of the 50S ribosomal subunit. The N-terminus interacts with L11 and the large rRNA to form the base of the stalk. The C-terminus forms an elongated spine to which L12 dimers bind in a sequential fashion forming a multimeric L10(L12)X complex.</text>
</comment>
<dbReference type="EMBL" id="VUMN01000034">
    <property type="protein sequence ID" value="MSS59494.1"/>
    <property type="molecule type" value="Genomic_DNA"/>
</dbReference>
<evidence type="ECO:0000256" key="3">
    <source>
        <dbReference type="ARBA" id="ARBA00023274"/>
    </source>
</evidence>
<reference evidence="7 8" key="1">
    <citation type="submission" date="2019-08" db="EMBL/GenBank/DDBJ databases">
        <title>In-depth cultivation of the pig gut microbiome towards novel bacterial diversity and tailored functional studies.</title>
        <authorList>
            <person name="Wylensek D."/>
            <person name="Hitch T.C.A."/>
            <person name="Clavel T."/>
        </authorList>
    </citation>
    <scope>NUCLEOTIDE SEQUENCE [LARGE SCALE GENOMIC DNA]</scope>
    <source>
        <strain evidence="7 8">Oil+RF-744-GAM-WT-6</strain>
    </source>
</reference>
<comment type="function">
    <text evidence="5">Forms part of the ribosomal stalk, playing a central role in the interaction of the ribosome with GTP-bound translation factors.</text>
</comment>
<dbReference type="SUPFAM" id="SSF160369">
    <property type="entry name" value="Ribosomal protein L10-like"/>
    <property type="match status" value="1"/>
</dbReference>
<dbReference type="AlphaFoldDB" id="A0A7X2TG56"/>
<dbReference type="InterPro" id="IPR002363">
    <property type="entry name" value="Ribosomal_uL10_CS_bac"/>
</dbReference>
<dbReference type="Gene3D" id="3.30.70.1730">
    <property type="match status" value="1"/>
</dbReference>
<comment type="similarity">
    <text evidence="1 5">Belongs to the universal ribosomal protein uL10 family.</text>
</comment>
<dbReference type="GO" id="GO:0003735">
    <property type="term" value="F:structural constituent of ribosome"/>
    <property type="evidence" value="ECO:0007669"/>
    <property type="project" value="InterPro"/>
</dbReference>
<dbReference type="GO" id="GO:0006412">
    <property type="term" value="P:translation"/>
    <property type="evidence" value="ECO:0007669"/>
    <property type="project" value="UniProtKB-UniRule"/>
</dbReference>
<evidence type="ECO:0000256" key="2">
    <source>
        <dbReference type="ARBA" id="ARBA00022980"/>
    </source>
</evidence>
<comment type="caution">
    <text evidence="7">The sequence shown here is derived from an EMBL/GenBank/DDBJ whole genome shotgun (WGS) entry which is preliminary data.</text>
</comment>
<dbReference type="InterPro" id="IPR043141">
    <property type="entry name" value="Ribosomal_uL10-like_sf"/>
</dbReference>
<keyword evidence="5" id="KW-0699">rRNA-binding</keyword>
<accession>A0A7X2TG56</accession>
<proteinExistence type="inferred from homology"/>
<name>A0A7X2TG56_9FIRM</name>
<evidence type="ECO:0000313" key="7">
    <source>
        <dbReference type="EMBL" id="MSS59494.1"/>
    </source>
</evidence>
<protein>
    <recommendedName>
        <fullName evidence="4 5">Large ribosomal subunit protein uL10</fullName>
    </recommendedName>
</protein>
<dbReference type="InterPro" id="IPR001790">
    <property type="entry name" value="Ribosomal_uL10"/>
</dbReference>
<keyword evidence="8" id="KW-1185">Reference proteome</keyword>
<feature type="region of interest" description="Disordered" evidence="6">
    <location>
        <begin position="161"/>
        <end position="187"/>
    </location>
</feature>
<dbReference type="Pfam" id="PF00466">
    <property type="entry name" value="Ribosomal_L10"/>
    <property type="match status" value="1"/>
</dbReference>
<keyword evidence="3 5" id="KW-0687">Ribonucleoprotein</keyword>
<dbReference type="RefSeq" id="WP_154505749.1">
    <property type="nucleotide sequence ID" value="NZ_JAQXPC010000020.1"/>
</dbReference>
<organism evidence="7 8">
    <name type="scientific">Stecheria intestinalis</name>
    <dbReference type="NCBI Taxonomy" id="2606630"/>
    <lineage>
        <taxon>Bacteria</taxon>
        <taxon>Bacillati</taxon>
        <taxon>Bacillota</taxon>
        <taxon>Erysipelotrichia</taxon>
        <taxon>Erysipelotrichales</taxon>
        <taxon>Erysipelotrichaceae</taxon>
        <taxon>Stecheria</taxon>
    </lineage>
</organism>
<dbReference type="NCBIfam" id="NF000955">
    <property type="entry name" value="PRK00099.1-1"/>
    <property type="match status" value="1"/>
</dbReference>
<keyword evidence="2 5" id="KW-0689">Ribosomal protein</keyword>
<dbReference type="GO" id="GO:0070180">
    <property type="term" value="F:large ribosomal subunit rRNA binding"/>
    <property type="evidence" value="ECO:0007669"/>
    <property type="project" value="UniProtKB-UniRule"/>
</dbReference>